<protein>
    <recommendedName>
        <fullName evidence="2">BAM-2-like concanavalin A-like domain-containing protein</fullName>
    </recommendedName>
</protein>
<feature type="domain" description="BAM-2-like concanavalin A-like" evidence="2">
    <location>
        <begin position="1"/>
        <end position="34"/>
    </location>
</feature>
<keyword evidence="4" id="KW-1185">Reference proteome</keyword>
<feature type="region of interest" description="Disordered" evidence="1">
    <location>
        <begin position="55"/>
        <end position="79"/>
    </location>
</feature>
<proteinExistence type="predicted"/>
<evidence type="ECO:0000313" key="3">
    <source>
        <dbReference type="EMBL" id="KHJ91468.1"/>
    </source>
</evidence>
<gene>
    <name evidence="3" type="ORF">OESDEN_08666</name>
</gene>
<sequence length="79" mass="9217">MGVAYEFDEHHPFLHHSTNKLHQVDLQSMLLRHRLWAPEKPIGIADRFLWKKVTSPSERPSPYGDVVVYTPEANEPQKL</sequence>
<feature type="non-terminal residue" evidence="3">
    <location>
        <position position="79"/>
    </location>
</feature>
<evidence type="ECO:0000256" key="1">
    <source>
        <dbReference type="SAM" id="MobiDB-lite"/>
    </source>
</evidence>
<dbReference type="InterPro" id="IPR058815">
    <property type="entry name" value="ConA_BAM2-like"/>
</dbReference>
<organism evidence="3 4">
    <name type="scientific">Oesophagostomum dentatum</name>
    <name type="common">Nodular worm</name>
    <dbReference type="NCBI Taxonomy" id="61180"/>
    <lineage>
        <taxon>Eukaryota</taxon>
        <taxon>Metazoa</taxon>
        <taxon>Ecdysozoa</taxon>
        <taxon>Nematoda</taxon>
        <taxon>Chromadorea</taxon>
        <taxon>Rhabditida</taxon>
        <taxon>Rhabditina</taxon>
        <taxon>Rhabditomorpha</taxon>
        <taxon>Strongyloidea</taxon>
        <taxon>Strongylidae</taxon>
        <taxon>Oesophagostomum</taxon>
    </lineage>
</organism>
<name>A0A0B1T1M6_OESDE</name>
<evidence type="ECO:0000313" key="4">
    <source>
        <dbReference type="Proteomes" id="UP000053660"/>
    </source>
</evidence>
<dbReference type="EMBL" id="KN552043">
    <property type="protein sequence ID" value="KHJ91468.1"/>
    <property type="molecule type" value="Genomic_DNA"/>
</dbReference>
<reference evidence="3 4" key="1">
    <citation type="submission" date="2014-03" db="EMBL/GenBank/DDBJ databases">
        <title>Draft genome of the hookworm Oesophagostomum dentatum.</title>
        <authorList>
            <person name="Mitreva M."/>
        </authorList>
    </citation>
    <scope>NUCLEOTIDE SEQUENCE [LARGE SCALE GENOMIC DNA]</scope>
    <source>
        <strain evidence="3 4">OD-Hann</strain>
    </source>
</reference>
<evidence type="ECO:0000259" key="2">
    <source>
        <dbReference type="Pfam" id="PF26430"/>
    </source>
</evidence>
<accession>A0A0B1T1M6</accession>
<dbReference type="Proteomes" id="UP000053660">
    <property type="component" value="Unassembled WGS sequence"/>
</dbReference>
<dbReference type="Pfam" id="PF26430">
    <property type="entry name" value="ConA_BAM2"/>
    <property type="match status" value="1"/>
</dbReference>
<dbReference type="AlphaFoldDB" id="A0A0B1T1M6"/>